<sequence length="110" mass="12326">MTELAARASTWWAIFKINFHEKLVYRGDFMLGTLMRFLPIVTQVFLWYAVFDSIRANSGSDAGNAKIAGYTYDNIVAYYLLSTVSRAFSSMPGLASGIALQIREGRSRSI</sequence>
<feature type="transmembrane region" description="Helical" evidence="1">
    <location>
        <begin position="29"/>
        <end position="50"/>
    </location>
</feature>
<dbReference type="HOGENOM" id="CLU_2166066_0_0_0"/>
<name>A3ZYU2_9BACT</name>
<dbReference type="eggNOG" id="COG4587">
    <property type="taxonomic scope" value="Bacteria"/>
</dbReference>
<dbReference type="PANTHER" id="PTHR36832:SF1">
    <property type="entry name" value="SLR1174 PROTEIN"/>
    <property type="match status" value="1"/>
</dbReference>
<dbReference type="Proteomes" id="UP000004358">
    <property type="component" value="Unassembled WGS sequence"/>
</dbReference>
<keyword evidence="1" id="KW-0472">Membrane</keyword>
<evidence type="ECO:0000313" key="3">
    <source>
        <dbReference type="Proteomes" id="UP000004358"/>
    </source>
</evidence>
<evidence type="ECO:0000256" key="1">
    <source>
        <dbReference type="SAM" id="Phobius"/>
    </source>
</evidence>
<keyword evidence="1" id="KW-1133">Transmembrane helix</keyword>
<dbReference type="AlphaFoldDB" id="A3ZYU2"/>
<keyword evidence="1" id="KW-0812">Transmembrane</keyword>
<reference evidence="2 3" key="1">
    <citation type="submission" date="2006-02" db="EMBL/GenBank/DDBJ databases">
        <authorList>
            <person name="Amann R."/>
            <person name="Ferriera S."/>
            <person name="Johnson J."/>
            <person name="Kravitz S."/>
            <person name="Halpern A."/>
            <person name="Remington K."/>
            <person name="Beeson K."/>
            <person name="Tran B."/>
            <person name="Rogers Y.-H."/>
            <person name="Friedman R."/>
            <person name="Venter J.C."/>
        </authorList>
    </citation>
    <scope>NUCLEOTIDE SEQUENCE [LARGE SCALE GENOMIC DNA]</scope>
    <source>
        <strain evidence="2 3">DSM 3645</strain>
    </source>
</reference>
<evidence type="ECO:0000313" key="2">
    <source>
        <dbReference type="EMBL" id="EAQ78303.1"/>
    </source>
</evidence>
<gene>
    <name evidence="2" type="ORF">DSM3645_18241</name>
</gene>
<accession>A3ZYU2</accession>
<dbReference type="STRING" id="314230.DSM3645_18241"/>
<dbReference type="EMBL" id="AANZ01000022">
    <property type="protein sequence ID" value="EAQ78303.1"/>
    <property type="molecule type" value="Genomic_DNA"/>
</dbReference>
<proteinExistence type="predicted"/>
<protein>
    <submittedName>
        <fullName evidence="2">Uncharacterized protein</fullName>
    </submittedName>
</protein>
<dbReference type="RefSeq" id="WP_002651545.1">
    <property type="nucleotide sequence ID" value="NZ_CH672376.1"/>
</dbReference>
<comment type="caution">
    <text evidence="2">The sequence shown here is derived from an EMBL/GenBank/DDBJ whole genome shotgun (WGS) entry which is preliminary data.</text>
</comment>
<dbReference type="PANTHER" id="PTHR36832">
    <property type="entry name" value="SLR1174 PROTEIN-RELATED"/>
    <property type="match status" value="1"/>
</dbReference>
<organism evidence="2 3">
    <name type="scientific">Blastopirellula marina DSM 3645</name>
    <dbReference type="NCBI Taxonomy" id="314230"/>
    <lineage>
        <taxon>Bacteria</taxon>
        <taxon>Pseudomonadati</taxon>
        <taxon>Planctomycetota</taxon>
        <taxon>Planctomycetia</taxon>
        <taxon>Pirellulales</taxon>
        <taxon>Pirellulaceae</taxon>
        <taxon>Blastopirellula</taxon>
    </lineage>
</organism>